<keyword evidence="2" id="KW-0677">Repeat</keyword>
<evidence type="ECO:0000313" key="4">
    <source>
        <dbReference type="EMBL" id="SAL96583.1"/>
    </source>
</evidence>
<feature type="region of interest" description="Disordered" evidence="3">
    <location>
        <begin position="642"/>
        <end position="664"/>
    </location>
</feature>
<dbReference type="SMART" id="SM00364">
    <property type="entry name" value="LRR_BAC"/>
    <property type="match status" value="5"/>
</dbReference>
<evidence type="ECO:0000313" key="5">
    <source>
        <dbReference type="Proteomes" id="UP000078561"/>
    </source>
</evidence>
<dbReference type="EMBL" id="LT551165">
    <property type="protein sequence ID" value="SAL96583.1"/>
    <property type="molecule type" value="Genomic_DNA"/>
</dbReference>
<dbReference type="Pfam" id="PF00560">
    <property type="entry name" value="LRR_1"/>
    <property type="match status" value="1"/>
</dbReference>
<dbReference type="InterPro" id="IPR032675">
    <property type="entry name" value="LRR_dom_sf"/>
</dbReference>
<dbReference type="OrthoDB" id="660555at2759"/>
<evidence type="ECO:0000256" key="3">
    <source>
        <dbReference type="SAM" id="MobiDB-lite"/>
    </source>
</evidence>
<gene>
    <name evidence="4" type="primary">ABSGL_01999.1 scaffold 2596</name>
</gene>
<accession>A0A163J1E6</accession>
<dbReference type="SMART" id="SM00369">
    <property type="entry name" value="LRR_TYP"/>
    <property type="match status" value="10"/>
</dbReference>
<dbReference type="InterPro" id="IPR050216">
    <property type="entry name" value="LRR_domain-containing"/>
</dbReference>
<dbReference type="InParanoid" id="A0A163J1E6"/>
<evidence type="ECO:0000256" key="1">
    <source>
        <dbReference type="ARBA" id="ARBA00022614"/>
    </source>
</evidence>
<protein>
    <submittedName>
        <fullName evidence="4">Uncharacterized protein</fullName>
    </submittedName>
</protein>
<dbReference type="Proteomes" id="UP000078561">
    <property type="component" value="Unassembled WGS sequence"/>
</dbReference>
<dbReference type="PROSITE" id="PS51450">
    <property type="entry name" value="LRR"/>
    <property type="match status" value="1"/>
</dbReference>
<keyword evidence="5" id="KW-1185">Reference proteome</keyword>
<dbReference type="PANTHER" id="PTHR48051">
    <property type="match status" value="1"/>
</dbReference>
<dbReference type="PANTHER" id="PTHR48051:SF1">
    <property type="entry name" value="RAS SUPPRESSOR PROTEIN 1"/>
    <property type="match status" value="1"/>
</dbReference>
<reference evidence="4" key="1">
    <citation type="submission" date="2016-04" db="EMBL/GenBank/DDBJ databases">
        <authorList>
            <person name="Evans L.H."/>
            <person name="Alamgir A."/>
            <person name="Owens N."/>
            <person name="Weber N.D."/>
            <person name="Virtaneva K."/>
            <person name="Barbian K."/>
            <person name="Babar A."/>
            <person name="Rosenke K."/>
        </authorList>
    </citation>
    <scope>NUCLEOTIDE SEQUENCE [LARGE SCALE GENOMIC DNA]</scope>
    <source>
        <strain evidence="4">CBS 101.48</strain>
    </source>
</reference>
<dbReference type="Gene3D" id="3.80.10.10">
    <property type="entry name" value="Ribonuclease Inhibitor"/>
    <property type="match status" value="3"/>
</dbReference>
<organism evidence="4">
    <name type="scientific">Absidia glauca</name>
    <name type="common">Pin mould</name>
    <dbReference type="NCBI Taxonomy" id="4829"/>
    <lineage>
        <taxon>Eukaryota</taxon>
        <taxon>Fungi</taxon>
        <taxon>Fungi incertae sedis</taxon>
        <taxon>Mucoromycota</taxon>
        <taxon>Mucoromycotina</taxon>
        <taxon>Mucoromycetes</taxon>
        <taxon>Mucorales</taxon>
        <taxon>Cunninghamellaceae</taxon>
        <taxon>Absidia</taxon>
    </lineage>
</organism>
<dbReference type="InterPro" id="IPR003591">
    <property type="entry name" value="Leu-rich_rpt_typical-subtyp"/>
</dbReference>
<dbReference type="InterPro" id="IPR001611">
    <property type="entry name" value="Leu-rich_rpt"/>
</dbReference>
<dbReference type="AlphaFoldDB" id="A0A163J1E6"/>
<proteinExistence type="predicted"/>
<keyword evidence="1" id="KW-0433">Leucine-rich repeat</keyword>
<dbReference type="GO" id="GO:0005737">
    <property type="term" value="C:cytoplasm"/>
    <property type="evidence" value="ECO:0007669"/>
    <property type="project" value="TreeGrafter"/>
</dbReference>
<dbReference type="SUPFAM" id="SSF52058">
    <property type="entry name" value="L domain-like"/>
    <property type="match status" value="1"/>
</dbReference>
<dbReference type="Pfam" id="PF13855">
    <property type="entry name" value="LRR_8"/>
    <property type="match status" value="2"/>
</dbReference>
<evidence type="ECO:0000256" key="2">
    <source>
        <dbReference type="ARBA" id="ARBA00022737"/>
    </source>
</evidence>
<name>A0A163J1E6_ABSGL</name>
<sequence length="679" mass="76763">MDAIHDSHLDLDNRREELIATLQHSHPPPTSTGASSLSSFNKSLLFQHKTISSPYQIKSNVQTLLLRNNQLTTLTPYAIALGSMRHSLRELTLRNNAFVEVPLEVLELTELTSFSMAKNKLSRIDIAVFPHLTHLTWLSLSYNQLESLPDDLASCRHLQGLDLSNNKFHGKASAYKKRKDIKRSSLFRPIALPPVISQLHQLQILLFQKNHLSDLPIHSFPSSLQTLNLAFNQFRTVPLVLLSHPPPALTHLHLSGNPLSALPNDFLQHGYKNLVSLDLHTCGLTCVPPALFTHQTPLRRLNLAINRLEEIPATIGCVTPLQWLNLNDNRLVTLPSSLAHLVHLVKLGLVQNCLRTLPRHLFSRMTCLEKIDLRRNQLVYLPPSILALAPEEEMNQHVDLAVPIAVFHPGKTHPLDTTLRSNGGGSLKTLLLYENSYLEQKDGLFCCSLDTDDDQEEEEEEKGEISIHLIGLEKLTSLPNSDCVTDLAQALQTTKDWLSDPHLFFYPPRSLKNLALSHYLSSCPWKPPRCEFLSNAFPTLVPSLLHDHVVQMARPCDHCGKWTTTLPFQVGYLARLCNNRMQVPIRTALCSPKCALDVVIRIQQTTAHWRQEDPPPRKPVEQNERFITRVFNRVTTSLVHCVSSPPPLSPHDPVRLTDPRPAMTSFHHMPRDAIRLERF</sequence>
<dbReference type="STRING" id="4829.A0A163J1E6"/>